<sequence>MKIMLCDERQHDMQRAVAFIKRLAAFALCFRPAESMAALFTVKHLLQKNAKCRNLLANDAGGGSVAGAIAKFQPRVLDPSLCDALASVPWELNLLMKLYHPSVSSIASTISIMNANTNQVIRVHASPQQAYTKLLKENESFATSTLKRFNNKREGPVQGSDLNSSDEINESVVRKKLSEHFLLLLDIKEYERLRSEMERTTKSLNLYEKYRKQKKRKTRSD</sequence>
<evidence type="ECO:0000313" key="3">
    <source>
        <dbReference type="EMBL" id="KAL1559866.1"/>
    </source>
</evidence>
<dbReference type="EMBL" id="JBEAFC010000004">
    <property type="protein sequence ID" value="KAL1559866.1"/>
    <property type="molecule type" value="Genomic_DNA"/>
</dbReference>
<dbReference type="Proteomes" id="UP001567538">
    <property type="component" value="Unassembled WGS sequence"/>
</dbReference>
<comment type="similarity">
    <text evidence="1">Belongs to the CBF/MAK21 family.</text>
</comment>
<evidence type="ECO:0000256" key="1">
    <source>
        <dbReference type="ARBA" id="ARBA00007797"/>
    </source>
</evidence>
<comment type="caution">
    <text evidence="3">The sequence shown here is derived from an EMBL/GenBank/DDBJ whole genome shotgun (WGS) entry which is preliminary data.</text>
</comment>
<gene>
    <name evidence="3" type="ORF">AAHA92_10160</name>
</gene>
<accession>A0ABD1HTU1</accession>
<keyword evidence="4" id="KW-1185">Reference proteome</keyword>
<proteinExistence type="inferred from homology"/>
<organism evidence="3 4">
    <name type="scientific">Salvia divinorum</name>
    <name type="common">Maria pastora</name>
    <name type="synonym">Diviner's sage</name>
    <dbReference type="NCBI Taxonomy" id="28513"/>
    <lineage>
        <taxon>Eukaryota</taxon>
        <taxon>Viridiplantae</taxon>
        <taxon>Streptophyta</taxon>
        <taxon>Embryophyta</taxon>
        <taxon>Tracheophyta</taxon>
        <taxon>Spermatophyta</taxon>
        <taxon>Magnoliopsida</taxon>
        <taxon>eudicotyledons</taxon>
        <taxon>Gunneridae</taxon>
        <taxon>Pentapetalae</taxon>
        <taxon>asterids</taxon>
        <taxon>lamiids</taxon>
        <taxon>Lamiales</taxon>
        <taxon>Lamiaceae</taxon>
        <taxon>Nepetoideae</taxon>
        <taxon>Mentheae</taxon>
        <taxon>Salviinae</taxon>
        <taxon>Salvia</taxon>
        <taxon>Salvia subgen. Calosphace</taxon>
    </lineage>
</organism>
<dbReference type="InterPro" id="IPR016903">
    <property type="entry name" value="Nucleolar_cplx-assoc_3"/>
</dbReference>
<dbReference type="InterPro" id="IPR005612">
    <property type="entry name" value="CCAAT-binding_factor"/>
</dbReference>
<feature type="domain" description="CCAAT-binding factor" evidence="2">
    <location>
        <begin position="8"/>
        <end position="107"/>
    </location>
</feature>
<dbReference type="PANTHER" id="PTHR14428:SF5">
    <property type="entry name" value="NUCLEOLAR COMPLEX PROTEIN 3 HOMOLOG"/>
    <property type="match status" value="1"/>
</dbReference>
<dbReference type="AlphaFoldDB" id="A0ABD1HTU1"/>
<name>A0ABD1HTU1_SALDI</name>
<dbReference type="GO" id="GO:0005634">
    <property type="term" value="C:nucleus"/>
    <property type="evidence" value="ECO:0007669"/>
    <property type="project" value="UniProtKB-ARBA"/>
</dbReference>
<dbReference type="Pfam" id="PF03914">
    <property type="entry name" value="CBF"/>
    <property type="match status" value="1"/>
</dbReference>
<evidence type="ECO:0000259" key="2">
    <source>
        <dbReference type="Pfam" id="PF03914"/>
    </source>
</evidence>
<dbReference type="PANTHER" id="PTHR14428">
    <property type="entry name" value="NUCLEOLAR COMPLEX PROTEIN 3"/>
    <property type="match status" value="1"/>
</dbReference>
<evidence type="ECO:0000313" key="4">
    <source>
        <dbReference type="Proteomes" id="UP001567538"/>
    </source>
</evidence>
<reference evidence="3 4" key="1">
    <citation type="submission" date="2024-06" db="EMBL/GenBank/DDBJ databases">
        <title>A chromosome level genome sequence of Diviner's sage (Salvia divinorum).</title>
        <authorList>
            <person name="Ford S.A."/>
            <person name="Ro D.-K."/>
            <person name="Ness R.W."/>
            <person name="Phillips M.A."/>
        </authorList>
    </citation>
    <scope>NUCLEOTIDE SEQUENCE [LARGE SCALE GENOMIC DNA]</scope>
    <source>
        <strain evidence="3">SAF-2024a</strain>
        <tissue evidence="3">Leaf</tissue>
    </source>
</reference>
<protein>
    <submittedName>
        <fullName evidence="3">Nucleolar complex-associated protein 3 isoform X2</fullName>
    </submittedName>
</protein>